<name>A0AAW1PA20_9CHLO</name>
<reference evidence="2 3" key="1">
    <citation type="journal article" date="2024" name="Nat. Commun.">
        <title>Phylogenomics reveals the evolutionary origins of lichenization in chlorophyte algae.</title>
        <authorList>
            <person name="Puginier C."/>
            <person name="Libourel C."/>
            <person name="Otte J."/>
            <person name="Skaloud P."/>
            <person name="Haon M."/>
            <person name="Grisel S."/>
            <person name="Petersen M."/>
            <person name="Berrin J.G."/>
            <person name="Delaux P.M."/>
            <person name="Dal Grande F."/>
            <person name="Keller J."/>
        </authorList>
    </citation>
    <scope>NUCLEOTIDE SEQUENCE [LARGE SCALE GENOMIC DNA]</scope>
    <source>
        <strain evidence="2 3">SAG 2043</strain>
    </source>
</reference>
<protein>
    <submittedName>
        <fullName evidence="2">Uncharacterized protein</fullName>
    </submittedName>
</protein>
<evidence type="ECO:0000313" key="3">
    <source>
        <dbReference type="Proteomes" id="UP001489004"/>
    </source>
</evidence>
<evidence type="ECO:0000256" key="1">
    <source>
        <dbReference type="SAM" id="MobiDB-lite"/>
    </source>
</evidence>
<gene>
    <name evidence="2" type="ORF">WJX72_000446</name>
</gene>
<evidence type="ECO:0000313" key="2">
    <source>
        <dbReference type="EMBL" id="KAK9806718.1"/>
    </source>
</evidence>
<dbReference type="EMBL" id="JALJOR010000013">
    <property type="protein sequence ID" value="KAK9806718.1"/>
    <property type="molecule type" value="Genomic_DNA"/>
</dbReference>
<comment type="caution">
    <text evidence="2">The sequence shown here is derived from an EMBL/GenBank/DDBJ whole genome shotgun (WGS) entry which is preliminary data.</text>
</comment>
<accession>A0AAW1PA20</accession>
<proteinExistence type="predicted"/>
<organism evidence="2 3">
    <name type="scientific">[Myrmecia] bisecta</name>
    <dbReference type="NCBI Taxonomy" id="41462"/>
    <lineage>
        <taxon>Eukaryota</taxon>
        <taxon>Viridiplantae</taxon>
        <taxon>Chlorophyta</taxon>
        <taxon>core chlorophytes</taxon>
        <taxon>Trebouxiophyceae</taxon>
        <taxon>Trebouxiales</taxon>
        <taxon>Trebouxiaceae</taxon>
        <taxon>Myrmecia</taxon>
    </lineage>
</organism>
<sequence>MGGSLSDAPANPNLTASTTEHDGGYDKMSPTAPLRLFQPTPAPHPVKPAASSREDQPSRANSGAAATELASLEAFMGLTHDPCPERADAIHGTANPVDLDAVSAGGPHTVRIFDVGQSPYTSGARSPHSSPPFSFWKAVGGVRSPTSSTPYPFLQPGETARHLRCCSVCSSSRGSTSTELCCIGASTGTKTT</sequence>
<keyword evidence="3" id="KW-1185">Reference proteome</keyword>
<feature type="region of interest" description="Disordered" evidence="1">
    <location>
        <begin position="1"/>
        <end position="65"/>
    </location>
</feature>
<dbReference type="AlphaFoldDB" id="A0AAW1PA20"/>
<dbReference type="Proteomes" id="UP001489004">
    <property type="component" value="Unassembled WGS sequence"/>
</dbReference>